<evidence type="ECO:0000313" key="6">
    <source>
        <dbReference type="EMBL" id="ASN59521.1"/>
    </source>
</evidence>
<comment type="subcellular location">
    <subcellularLocation>
        <location evidence="1">Membrane</location>
        <topology evidence="1">Multi-pass membrane protein</topology>
    </subcellularLocation>
</comment>
<dbReference type="RefSeq" id="WP_089556339.1">
    <property type="nucleotide sequence ID" value="NZ_CP022474.1"/>
</dbReference>
<feature type="transmembrane region" description="Helical" evidence="5">
    <location>
        <begin position="350"/>
        <end position="370"/>
    </location>
</feature>
<dbReference type="Pfam" id="PF01943">
    <property type="entry name" value="Polysacc_synt"/>
    <property type="match status" value="1"/>
</dbReference>
<feature type="transmembrane region" description="Helical" evidence="5">
    <location>
        <begin position="39"/>
        <end position="60"/>
    </location>
</feature>
<evidence type="ECO:0000256" key="3">
    <source>
        <dbReference type="ARBA" id="ARBA00022989"/>
    </source>
</evidence>
<feature type="transmembrane region" description="Helical" evidence="5">
    <location>
        <begin position="409"/>
        <end position="426"/>
    </location>
</feature>
<proteinExistence type="predicted"/>
<dbReference type="InterPro" id="IPR052556">
    <property type="entry name" value="PolySynth_Transporter"/>
</dbReference>
<gene>
    <name evidence="6" type="ORF">CG419_02320</name>
</gene>
<dbReference type="CDD" id="cd13128">
    <property type="entry name" value="MATE_Wzx_like"/>
    <property type="match status" value="1"/>
</dbReference>
<feature type="transmembrane region" description="Helical" evidence="5">
    <location>
        <begin position="432"/>
        <end position="454"/>
    </location>
</feature>
<reference evidence="6 7" key="1">
    <citation type="submission" date="2017-07" db="EMBL/GenBank/DDBJ databases">
        <title>Lactobacillus curvatus MRS6 whole genome.</title>
        <authorList>
            <person name="Jans C."/>
            <person name="Lagler S."/>
            <person name="Lacroix C."/>
            <person name="Meile L."/>
            <person name="Stevens M.J.A."/>
        </authorList>
    </citation>
    <scope>NUCLEOTIDE SEQUENCE [LARGE SCALE GENOMIC DNA]</scope>
    <source>
        <strain evidence="6 7">MRS6</strain>
    </source>
</reference>
<keyword evidence="2 5" id="KW-0812">Transmembrane</keyword>
<evidence type="ECO:0000256" key="2">
    <source>
        <dbReference type="ARBA" id="ARBA00022692"/>
    </source>
</evidence>
<feature type="transmembrane region" description="Helical" evidence="5">
    <location>
        <begin position="81"/>
        <end position="102"/>
    </location>
</feature>
<dbReference type="Proteomes" id="UP000199749">
    <property type="component" value="Chromosome"/>
</dbReference>
<sequence>MIFNYLYNMLYQIFVLIVPLVTMPYISRVIGPTGIGVNTFTYAITQYFILFGTLGVNLYGSREIAYRRGDKHKLSKAFWEIETLLITSITIATVAFLVYVWFSKEYQMYYLAQGVALVAVAFDISWFFMGLENFKVTVTRNILVKAISLVLIFTLVKSKDDLFIYILITSLSVLIGNITLWPYLRKQVTMIKFSELSPITHLKPSLVLFIPQVAINVYALLNKPMLKIFDSIQGTGFFDSSDKIIKLLVALLTSLATVVMPRVANSFINGDNEQIERLLRKSFDYISFLSIPLMFGLAAVSKSFSIWFFGQDFAPVGQVLLIQSMVIPIIAWASITGNQYLLPTNHNKEYTISVIAGAVVNLILNIPLIIKFGVFGAAVSTIIAELVVTAIQVYYVGKEFSVRLLFEGVWRYWAAGIPMFIIVYFLDARLPISLINLVIEVSLGIIIYFGLLVVMKTPILKDIYQMLKAGLKRRRAH</sequence>
<dbReference type="GO" id="GO:0016020">
    <property type="term" value="C:membrane"/>
    <property type="evidence" value="ECO:0007669"/>
    <property type="project" value="UniProtKB-SubCell"/>
</dbReference>
<organism evidence="6 7">
    <name type="scientific">Latilactobacillus curvatus</name>
    <name type="common">Lactobacillus curvatus</name>
    <dbReference type="NCBI Taxonomy" id="28038"/>
    <lineage>
        <taxon>Bacteria</taxon>
        <taxon>Bacillati</taxon>
        <taxon>Bacillota</taxon>
        <taxon>Bacilli</taxon>
        <taxon>Lactobacillales</taxon>
        <taxon>Lactobacillaceae</taxon>
        <taxon>Latilactobacillus</taxon>
    </lineage>
</organism>
<feature type="transmembrane region" description="Helical" evidence="5">
    <location>
        <begin position="316"/>
        <end position="338"/>
    </location>
</feature>
<protein>
    <submittedName>
        <fullName evidence="6">Flippase</fullName>
    </submittedName>
</protein>
<feature type="transmembrane region" description="Helical" evidence="5">
    <location>
        <begin position="376"/>
        <end position="397"/>
    </location>
</feature>
<evidence type="ECO:0000256" key="5">
    <source>
        <dbReference type="SAM" id="Phobius"/>
    </source>
</evidence>
<evidence type="ECO:0000256" key="4">
    <source>
        <dbReference type="ARBA" id="ARBA00023136"/>
    </source>
</evidence>
<keyword evidence="4 5" id="KW-0472">Membrane</keyword>
<dbReference type="AlphaFoldDB" id="A0AAC9Y0I2"/>
<feature type="transmembrane region" description="Helical" evidence="5">
    <location>
        <begin position="108"/>
        <end position="131"/>
    </location>
</feature>
<feature type="transmembrane region" description="Helical" evidence="5">
    <location>
        <begin position="205"/>
        <end position="221"/>
    </location>
</feature>
<feature type="transmembrane region" description="Helical" evidence="5">
    <location>
        <begin position="244"/>
        <end position="264"/>
    </location>
</feature>
<feature type="transmembrane region" description="Helical" evidence="5">
    <location>
        <begin position="285"/>
        <end position="310"/>
    </location>
</feature>
<accession>A0AAC9Y0I2</accession>
<dbReference type="EMBL" id="CP022474">
    <property type="protein sequence ID" value="ASN59521.1"/>
    <property type="molecule type" value="Genomic_DNA"/>
</dbReference>
<dbReference type="PANTHER" id="PTHR43424">
    <property type="entry name" value="LOCUS PUTATIVE PROTEIN 1-RELATED"/>
    <property type="match status" value="1"/>
</dbReference>
<feature type="transmembrane region" description="Helical" evidence="5">
    <location>
        <begin position="138"/>
        <end position="156"/>
    </location>
</feature>
<feature type="transmembrane region" description="Helical" evidence="5">
    <location>
        <begin position="9"/>
        <end position="27"/>
    </location>
</feature>
<feature type="transmembrane region" description="Helical" evidence="5">
    <location>
        <begin position="162"/>
        <end position="184"/>
    </location>
</feature>
<keyword evidence="3 5" id="KW-1133">Transmembrane helix</keyword>
<dbReference type="InterPro" id="IPR002797">
    <property type="entry name" value="Polysacc_synth"/>
</dbReference>
<dbReference type="PANTHER" id="PTHR43424:SF1">
    <property type="entry name" value="LOCUS PUTATIVE PROTEIN 1-RELATED"/>
    <property type="match status" value="1"/>
</dbReference>
<evidence type="ECO:0000313" key="7">
    <source>
        <dbReference type="Proteomes" id="UP000199749"/>
    </source>
</evidence>
<evidence type="ECO:0000256" key="1">
    <source>
        <dbReference type="ARBA" id="ARBA00004141"/>
    </source>
</evidence>
<name>A0AAC9Y0I2_LATCU</name>